<dbReference type="Proteomes" id="UP001222027">
    <property type="component" value="Unassembled WGS sequence"/>
</dbReference>
<dbReference type="PANTHER" id="PTHR37249">
    <property type="entry name" value="OS03G0206201 PROTEIN"/>
    <property type="match status" value="1"/>
</dbReference>
<keyword evidence="2" id="KW-1185">Reference proteome</keyword>
<proteinExistence type="predicted"/>
<gene>
    <name evidence="1" type="ORF">OPV22_017906</name>
</gene>
<comment type="caution">
    <text evidence="1">The sequence shown here is derived from an EMBL/GenBank/DDBJ whole genome shotgun (WGS) entry which is preliminary data.</text>
</comment>
<sequence>MKSLRFFAMVWIAGAVFSFFVPSSISISIAAGSASIDEGATTAMPIHGGRVTMVITHRKMEVNSYIVGAIKSTRDSMSMNVEDYPGFDPAPSSKATIKTGPIEHGIPLMPYVPRPG</sequence>
<evidence type="ECO:0000313" key="2">
    <source>
        <dbReference type="Proteomes" id="UP001222027"/>
    </source>
</evidence>
<dbReference type="PANTHER" id="PTHR37249:SF3">
    <property type="entry name" value="OS03G0206201 PROTEIN"/>
    <property type="match status" value="1"/>
</dbReference>
<dbReference type="AlphaFoldDB" id="A0AAV8PIA0"/>
<reference evidence="1 2" key="1">
    <citation type="submission" date="2022-12" db="EMBL/GenBank/DDBJ databases">
        <title>Chromosome-scale assembly of the Ensete ventricosum genome.</title>
        <authorList>
            <person name="Dussert Y."/>
            <person name="Stocks J."/>
            <person name="Wendawek A."/>
            <person name="Woldeyes F."/>
            <person name="Nichols R.A."/>
            <person name="Borrell J.S."/>
        </authorList>
    </citation>
    <scope>NUCLEOTIDE SEQUENCE [LARGE SCALE GENOMIC DNA]</scope>
    <source>
        <strain evidence="2">cv. Maze</strain>
        <tissue evidence="1">Seeds</tissue>
    </source>
</reference>
<accession>A0AAV8PIA0</accession>
<organism evidence="1 2">
    <name type="scientific">Ensete ventricosum</name>
    <name type="common">Abyssinian banana</name>
    <name type="synonym">Musa ensete</name>
    <dbReference type="NCBI Taxonomy" id="4639"/>
    <lineage>
        <taxon>Eukaryota</taxon>
        <taxon>Viridiplantae</taxon>
        <taxon>Streptophyta</taxon>
        <taxon>Embryophyta</taxon>
        <taxon>Tracheophyta</taxon>
        <taxon>Spermatophyta</taxon>
        <taxon>Magnoliopsida</taxon>
        <taxon>Liliopsida</taxon>
        <taxon>Zingiberales</taxon>
        <taxon>Musaceae</taxon>
        <taxon>Ensete</taxon>
    </lineage>
</organism>
<evidence type="ECO:0000313" key="1">
    <source>
        <dbReference type="EMBL" id="KAJ8485421.1"/>
    </source>
</evidence>
<name>A0AAV8PIA0_ENSVE</name>
<dbReference type="EMBL" id="JAQQAF010000005">
    <property type="protein sequence ID" value="KAJ8485421.1"/>
    <property type="molecule type" value="Genomic_DNA"/>
</dbReference>
<protein>
    <submittedName>
        <fullName evidence="1">Uncharacterized protein</fullName>
    </submittedName>
</protein>